<evidence type="ECO:0000313" key="2">
    <source>
        <dbReference type="WBParaSite" id="maker-unitig_3682-snap-gene-0.2-mRNA-1"/>
    </source>
</evidence>
<sequence>SNSNSSDQEQAAGGCDDEERCLMSSSLLDLDEFSAADNCYGVSFNAAASASRLTLHQKFQQQQQLNLNASLNDSLSRSYAFCNFLNRSSSGPAKAICTIDRRTTRILTANTVFGQLFNDCQTEALIGRRLLSLIGRRGGGESSVASVPETAIDVAGEAVPLNGKLFECRSTGQP</sequence>
<accession>A0A1I8FIV7</accession>
<keyword evidence="1" id="KW-1185">Reference proteome</keyword>
<name>A0A1I8FIV7_9PLAT</name>
<dbReference type="WBParaSite" id="maker-unitig_3682-snap-gene-0.2-mRNA-1">
    <property type="protein sequence ID" value="maker-unitig_3682-snap-gene-0.2-mRNA-1"/>
    <property type="gene ID" value="maker-unitig_3682-snap-gene-0.2"/>
</dbReference>
<reference evidence="2" key="1">
    <citation type="submission" date="2016-11" db="UniProtKB">
        <authorList>
            <consortium name="WormBaseParasite"/>
        </authorList>
    </citation>
    <scope>IDENTIFICATION</scope>
</reference>
<dbReference type="Proteomes" id="UP000095280">
    <property type="component" value="Unplaced"/>
</dbReference>
<protein>
    <submittedName>
        <fullName evidence="2">PAS domain-containing protein</fullName>
    </submittedName>
</protein>
<evidence type="ECO:0000313" key="1">
    <source>
        <dbReference type="Proteomes" id="UP000095280"/>
    </source>
</evidence>
<proteinExistence type="predicted"/>
<organism evidence="1 2">
    <name type="scientific">Macrostomum lignano</name>
    <dbReference type="NCBI Taxonomy" id="282301"/>
    <lineage>
        <taxon>Eukaryota</taxon>
        <taxon>Metazoa</taxon>
        <taxon>Spiralia</taxon>
        <taxon>Lophotrochozoa</taxon>
        <taxon>Platyhelminthes</taxon>
        <taxon>Rhabditophora</taxon>
        <taxon>Macrostomorpha</taxon>
        <taxon>Macrostomida</taxon>
        <taxon>Macrostomidae</taxon>
        <taxon>Macrostomum</taxon>
    </lineage>
</organism>
<dbReference type="AlphaFoldDB" id="A0A1I8FIV7"/>